<dbReference type="Pfam" id="PF01796">
    <property type="entry name" value="OB_ChsH2_C"/>
    <property type="match status" value="1"/>
</dbReference>
<evidence type="ECO:0000259" key="2">
    <source>
        <dbReference type="Pfam" id="PF12172"/>
    </source>
</evidence>
<dbReference type="EMBL" id="JAZHOF010000003">
    <property type="protein sequence ID" value="MEJ8571610.1"/>
    <property type="molecule type" value="Genomic_DNA"/>
</dbReference>
<dbReference type="PANTHER" id="PTHR34075:SF5">
    <property type="entry name" value="BLR3430 PROTEIN"/>
    <property type="match status" value="1"/>
</dbReference>
<keyword evidence="4" id="KW-1185">Reference proteome</keyword>
<dbReference type="InterPro" id="IPR022002">
    <property type="entry name" value="ChsH2_Znr"/>
</dbReference>
<dbReference type="AlphaFoldDB" id="A0AAW9RTL9"/>
<dbReference type="Proteomes" id="UP001378188">
    <property type="component" value="Unassembled WGS sequence"/>
</dbReference>
<comment type="caution">
    <text evidence="3">The sequence shown here is derived from an EMBL/GenBank/DDBJ whole genome shotgun (WGS) entry which is preliminary data.</text>
</comment>
<gene>
    <name evidence="3" type="ORF">V3328_09015</name>
</gene>
<evidence type="ECO:0000259" key="1">
    <source>
        <dbReference type="Pfam" id="PF01796"/>
    </source>
</evidence>
<feature type="domain" description="ChsH2 rubredoxin-like zinc ribbon" evidence="2">
    <location>
        <begin position="26"/>
        <end position="58"/>
    </location>
</feature>
<accession>A0AAW9RTL9</accession>
<dbReference type="Gene3D" id="6.10.30.10">
    <property type="match status" value="1"/>
</dbReference>
<evidence type="ECO:0000313" key="4">
    <source>
        <dbReference type="Proteomes" id="UP001378188"/>
    </source>
</evidence>
<organism evidence="3 4">
    <name type="scientific">Microbaculum marinum</name>
    <dbReference type="NCBI Taxonomy" id="1764581"/>
    <lineage>
        <taxon>Bacteria</taxon>
        <taxon>Pseudomonadati</taxon>
        <taxon>Pseudomonadota</taxon>
        <taxon>Alphaproteobacteria</taxon>
        <taxon>Hyphomicrobiales</taxon>
        <taxon>Tepidamorphaceae</taxon>
        <taxon>Microbaculum</taxon>
    </lineage>
</organism>
<feature type="domain" description="ChsH2 C-terminal OB-fold" evidence="1">
    <location>
        <begin position="62"/>
        <end position="137"/>
    </location>
</feature>
<name>A0AAW9RTL9_9HYPH</name>
<reference evidence="3 4" key="1">
    <citation type="submission" date="2024-02" db="EMBL/GenBank/DDBJ databases">
        <title>Genome analysis and characterization of Microbaculum marinisediminis sp. nov., isolated from marine sediment.</title>
        <authorList>
            <person name="Du Z.-J."/>
            <person name="Ye Y.-Q."/>
            <person name="Zhang Z.-R."/>
            <person name="Yuan S.-M."/>
            <person name="Zhang X.-Y."/>
        </authorList>
    </citation>
    <scope>NUCLEOTIDE SEQUENCE [LARGE SCALE GENOMIC DNA]</scope>
    <source>
        <strain evidence="3 4">SDUM1044001</strain>
    </source>
</reference>
<protein>
    <submittedName>
        <fullName evidence="3">OB-fold domain-containing protein</fullName>
    </submittedName>
</protein>
<dbReference type="RefSeq" id="WP_340329308.1">
    <property type="nucleotide sequence ID" value="NZ_JAZHOF010000003.1"/>
</dbReference>
<dbReference type="InterPro" id="IPR012340">
    <property type="entry name" value="NA-bd_OB-fold"/>
</dbReference>
<sequence length="154" mass="16817">MAIEADLGRARLVVDDLDPDNIAFLDHCRRGQLRLQRCEGCRLIRYPPMGGCPYCGATGSVWVSVEAVGDVYSYTTVRHTPKGEDPYVVAIVQLDVQADRPDAEIRIAAKVVPPPSAEGPPPVPTVAIGQRMRMVFRPVNDQVTLPAWAPDEPA</sequence>
<dbReference type="InterPro" id="IPR002878">
    <property type="entry name" value="ChsH2_C"/>
</dbReference>
<proteinExistence type="predicted"/>
<dbReference type="Pfam" id="PF12172">
    <property type="entry name" value="zf-ChsH2"/>
    <property type="match status" value="1"/>
</dbReference>
<dbReference type="InterPro" id="IPR052513">
    <property type="entry name" value="Thioester_dehydratase-like"/>
</dbReference>
<dbReference type="PANTHER" id="PTHR34075">
    <property type="entry name" value="BLR3430 PROTEIN"/>
    <property type="match status" value="1"/>
</dbReference>
<dbReference type="SUPFAM" id="SSF50249">
    <property type="entry name" value="Nucleic acid-binding proteins"/>
    <property type="match status" value="1"/>
</dbReference>
<evidence type="ECO:0000313" key="3">
    <source>
        <dbReference type="EMBL" id="MEJ8571610.1"/>
    </source>
</evidence>